<accession>A0ABP8ITU6</accession>
<reference evidence="2" key="1">
    <citation type="journal article" date="2019" name="Int. J. Syst. Evol. Microbiol.">
        <title>The Global Catalogue of Microorganisms (GCM) 10K type strain sequencing project: providing services to taxonomists for standard genome sequencing and annotation.</title>
        <authorList>
            <consortium name="The Broad Institute Genomics Platform"/>
            <consortium name="The Broad Institute Genome Sequencing Center for Infectious Disease"/>
            <person name="Wu L."/>
            <person name="Ma J."/>
        </authorList>
    </citation>
    <scope>NUCLEOTIDE SEQUENCE [LARGE SCALE GENOMIC DNA]</scope>
    <source>
        <strain evidence="2">JCM 17924</strain>
    </source>
</reference>
<sequence length="180" mass="20674">MNGNEWVTQRMYARGEGSYVLSNGRRGQGTLSITPSKLWVEPHNGSAEIRFHLTEVQRVVIVRDTFEVVSGNDLATGRRLAQQPVRVLYSRHGYLLYQLQGDRLTLPFGIQPSRLLLRLPDGRVGNLPLGVKPLQKFLRPLLGQCPEVEARMESRKFDLREIPLVLHEYIEWQQRSEASR</sequence>
<dbReference type="EMBL" id="BAABHA010000001">
    <property type="protein sequence ID" value="GAA4372301.1"/>
    <property type="molecule type" value="Genomic_DNA"/>
</dbReference>
<keyword evidence="2" id="KW-1185">Reference proteome</keyword>
<comment type="caution">
    <text evidence="1">The sequence shown here is derived from an EMBL/GenBank/DDBJ whole genome shotgun (WGS) entry which is preliminary data.</text>
</comment>
<evidence type="ECO:0000313" key="1">
    <source>
        <dbReference type="EMBL" id="GAA4372301.1"/>
    </source>
</evidence>
<gene>
    <name evidence="1" type="ORF">GCM10023186_01650</name>
</gene>
<organism evidence="1 2">
    <name type="scientific">Hymenobacter koreensis</name>
    <dbReference type="NCBI Taxonomy" id="1084523"/>
    <lineage>
        <taxon>Bacteria</taxon>
        <taxon>Pseudomonadati</taxon>
        <taxon>Bacteroidota</taxon>
        <taxon>Cytophagia</taxon>
        <taxon>Cytophagales</taxon>
        <taxon>Hymenobacteraceae</taxon>
        <taxon>Hymenobacter</taxon>
    </lineage>
</organism>
<evidence type="ECO:0000313" key="2">
    <source>
        <dbReference type="Proteomes" id="UP001500454"/>
    </source>
</evidence>
<protein>
    <submittedName>
        <fullName evidence="1">Uncharacterized protein</fullName>
    </submittedName>
</protein>
<dbReference type="Proteomes" id="UP001500454">
    <property type="component" value="Unassembled WGS sequence"/>
</dbReference>
<proteinExistence type="predicted"/>
<name>A0ABP8ITU6_9BACT</name>